<organism evidence="1 2">
    <name type="scientific">Microctonus aethiopoides</name>
    <dbReference type="NCBI Taxonomy" id="144406"/>
    <lineage>
        <taxon>Eukaryota</taxon>
        <taxon>Metazoa</taxon>
        <taxon>Ecdysozoa</taxon>
        <taxon>Arthropoda</taxon>
        <taxon>Hexapoda</taxon>
        <taxon>Insecta</taxon>
        <taxon>Pterygota</taxon>
        <taxon>Neoptera</taxon>
        <taxon>Endopterygota</taxon>
        <taxon>Hymenoptera</taxon>
        <taxon>Apocrita</taxon>
        <taxon>Ichneumonoidea</taxon>
        <taxon>Braconidae</taxon>
        <taxon>Euphorinae</taxon>
        <taxon>Microctonus</taxon>
    </lineage>
</organism>
<accession>A0AA39F9W8</accession>
<gene>
    <name evidence="1" type="ORF">PV328_004149</name>
</gene>
<reference evidence="1" key="1">
    <citation type="journal article" date="2023" name="bioRxiv">
        <title>Scaffold-level genome assemblies of two parasitoid biocontrol wasps reveal the parthenogenesis mechanism and an associated novel virus.</title>
        <authorList>
            <person name="Inwood S."/>
            <person name="Skelly J."/>
            <person name="Guhlin J."/>
            <person name="Harrop T."/>
            <person name="Goldson S."/>
            <person name="Dearden P."/>
        </authorList>
    </citation>
    <scope>NUCLEOTIDE SEQUENCE</scope>
    <source>
        <strain evidence="1">Irish</strain>
        <tissue evidence="1">Whole body</tissue>
    </source>
</reference>
<name>A0AA39F9W8_9HYME</name>
<evidence type="ECO:0000313" key="2">
    <source>
        <dbReference type="Proteomes" id="UP001168990"/>
    </source>
</evidence>
<evidence type="ECO:0000313" key="1">
    <source>
        <dbReference type="EMBL" id="KAK0165647.1"/>
    </source>
</evidence>
<dbReference type="AlphaFoldDB" id="A0AA39F9W8"/>
<reference evidence="1" key="2">
    <citation type="submission" date="2023-03" db="EMBL/GenBank/DDBJ databases">
        <authorList>
            <person name="Inwood S.N."/>
            <person name="Skelly J.G."/>
            <person name="Guhlin J."/>
            <person name="Harrop T.W.R."/>
            <person name="Goldson S.G."/>
            <person name="Dearden P.K."/>
        </authorList>
    </citation>
    <scope>NUCLEOTIDE SEQUENCE</scope>
    <source>
        <strain evidence="1">Irish</strain>
        <tissue evidence="1">Whole body</tissue>
    </source>
</reference>
<comment type="caution">
    <text evidence="1">The sequence shown here is derived from an EMBL/GenBank/DDBJ whole genome shotgun (WGS) entry which is preliminary data.</text>
</comment>
<protein>
    <submittedName>
        <fullName evidence="1">Uncharacterized protein</fullName>
    </submittedName>
</protein>
<dbReference type="Proteomes" id="UP001168990">
    <property type="component" value="Unassembled WGS sequence"/>
</dbReference>
<sequence>MANGNKDRQIFTIFTSGFFHSCVLLFRGFPKLSIQAYHKHSKLSITWQLHDYSRTENLQTIPSRASVRLEFLTRMKSGLKLYCYRSTSGQFFDSGKVCTKIQLGCNFSADET</sequence>
<dbReference type="EMBL" id="JAQQBS010001422">
    <property type="protein sequence ID" value="KAK0165647.1"/>
    <property type="molecule type" value="Genomic_DNA"/>
</dbReference>
<proteinExistence type="predicted"/>
<keyword evidence="2" id="KW-1185">Reference proteome</keyword>